<dbReference type="GO" id="GO:0045892">
    <property type="term" value="P:negative regulation of DNA-templated transcription"/>
    <property type="evidence" value="ECO:0007669"/>
    <property type="project" value="TreeGrafter"/>
</dbReference>
<feature type="domain" description="HTH gntR-type" evidence="4">
    <location>
        <begin position="8"/>
        <end position="76"/>
    </location>
</feature>
<accession>A0AAE4AXY5</accession>
<reference evidence="5 6" key="1">
    <citation type="submission" date="2023-07" db="EMBL/GenBank/DDBJ databases">
        <title>Sequencing the genomes of 1000 actinobacteria strains.</title>
        <authorList>
            <person name="Klenk H.-P."/>
        </authorList>
    </citation>
    <scope>NUCLEOTIDE SEQUENCE [LARGE SCALE GENOMIC DNA]</scope>
    <source>
        <strain evidence="5 6">DSM 44709</strain>
    </source>
</reference>
<evidence type="ECO:0000313" key="6">
    <source>
        <dbReference type="Proteomes" id="UP001240236"/>
    </source>
</evidence>
<keyword evidence="2 5" id="KW-0238">DNA-binding</keyword>
<comment type="caution">
    <text evidence="5">The sequence shown here is derived from an EMBL/GenBank/DDBJ whole genome shotgun (WGS) entry which is preliminary data.</text>
</comment>
<keyword evidence="3" id="KW-0804">Transcription</keyword>
<evidence type="ECO:0000259" key="4">
    <source>
        <dbReference type="PROSITE" id="PS50949"/>
    </source>
</evidence>
<gene>
    <name evidence="5" type="ORF">J2S42_004229</name>
</gene>
<dbReference type="SUPFAM" id="SSF46785">
    <property type="entry name" value="Winged helix' DNA-binding domain"/>
    <property type="match status" value="1"/>
</dbReference>
<evidence type="ECO:0000256" key="3">
    <source>
        <dbReference type="ARBA" id="ARBA00023163"/>
    </source>
</evidence>
<organism evidence="5 6">
    <name type="scientific">Catenuloplanes indicus</name>
    <dbReference type="NCBI Taxonomy" id="137267"/>
    <lineage>
        <taxon>Bacteria</taxon>
        <taxon>Bacillati</taxon>
        <taxon>Actinomycetota</taxon>
        <taxon>Actinomycetes</taxon>
        <taxon>Micromonosporales</taxon>
        <taxon>Micromonosporaceae</taxon>
        <taxon>Catenuloplanes</taxon>
    </lineage>
</organism>
<keyword evidence="1" id="KW-0805">Transcription regulation</keyword>
<dbReference type="Proteomes" id="UP001240236">
    <property type="component" value="Unassembled WGS sequence"/>
</dbReference>
<dbReference type="AlphaFoldDB" id="A0AAE4AXY5"/>
<sequence length="116" mass="12703">MITPNREGAAYRQLAVVLRDQIRDGVLAPGQRLPSEKDLHDQYGLARETIRRSLAVLRQEGLIEVRHGHGTFVVDAPALVELRPGDVVTSQAAVEVTRASGEVESYPVGTKFTVTE</sequence>
<dbReference type="CDD" id="cd07377">
    <property type="entry name" value="WHTH_GntR"/>
    <property type="match status" value="1"/>
</dbReference>
<name>A0AAE4AXY5_9ACTN</name>
<dbReference type="PRINTS" id="PR00035">
    <property type="entry name" value="HTHGNTR"/>
</dbReference>
<protein>
    <submittedName>
        <fullName evidence="5">DNA-binding GntR family transcriptional regulator</fullName>
    </submittedName>
</protein>
<keyword evidence="6" id="KW-1185">Reference proteome</keyword>
<dbReference type="RefSeq" id="WP_307241673.1">
    <property type="nucleotide sequence ID" value="NZ_JAUSUZ010000001.1"/>
</dbReference>
<evidence type="ECO:0000256" key="1">
    <source>
        <dbReference type="ARBA" id="ARBA00023015"/>
    </source>
</evidence>
<dbReference type="GO" id="GO:0003677">
    <property type="term" value="F:DNA binding"/>
    <property type="evidence" value="ECO:0007669"/>
    <property type="project" value="UniProtKB-KW"/>
</dbReference>
<dbReference type="EMBL" id="JAUSUZ010000001">
    <property type="protein sequence ID" value="MDQ0367560.1"/>
    <property type="molecule type" value="Genomic_DNA"/>
</dbReference>
<dbReference type="GO" id="GO:0003700">
    <property type="term" value="F:DNA-binding transcription factor activity"/>
    <property type="evidence" value="ECO:0007669"/>
    <property type="project" value="InterPro"/>
</dbReference>
<dbReference type="InterPro" id="IPR050679">
    <property type="entry name" value="Bact_HTH_transcr_reg"/>
</dbReference>
<dbReference type="InterPro" id="IPR036390">
    <property type="entry name" value="WH_DNA-bd_sf"/>
</dbReference>
<dbReference type="SMART" id="SM00345">
    <property type="entry name" value="HTH_GNTR"/>
    <property type="match status" value="1"/>
</dbReference>
<dbReference type="Gene3D" id="1.10.10.10">
    <property type="entry name" value="Winged helix-like DNA-binding domain superfamily/Winged helix DNA-binding domain"/>
    <property type="match status" value="1"/>
</dbReference>
<proteinExistence type="predicted"/>
<dbReference type="InterPro" id="IPR000524">
    <property type="entry name" value="Tscrpt_reg_HTH_GntR"/>
</dbReference>
<dbReference type="PROSITE" id="PS50949">
    <property type="entry name" value="HTH_GNTR"/>
    <property type="match status" value="1"/>
</dbReference>
<evidence type="ECO:0000256" key="2">
    <source>
        <dbReference type="ARBA" id="ARBA00023125"/>
    </source>
</evidence>
<dbReference type="InterPro" id="IPR036388">
    <property type="entry name" value="WH-like_DNA-bd_sf"/>
</dbReference>
<dbReference type="Pfam" id="PF00392">
    <property type="entry name" value="GntR"/>
    <property type="match status" value="1"/>
</dbReference>
<dbReference type="PANTHER" id="PTHR44846:SF17">
    <property type="entry name" value="GNTR-FAMILY TRANSCRIPTIONAL REGULATOR"/>
    <property type="match status" value="1"/>
</dbReference>
<evidence type="ECO:0000313" key="5">
    <source>
        <dbReference type="EMBL" id="MDQ0367560.1"/>
    </source>
</evidence>
<dbReference type="PANTHER" id="PTHR44846">
    <property type="entry name" value="MANNOSYL-D-GLYCERATE TRANSPORT/METABOLISM SYSTEM REPRESSOR MNGR-RELATED"/>
    <property type="match status" value="1"/>
</dbReference>